<reference evidence="1" key="2">
    <citation type="journal article" date="2022" name="New Phytol.">
        <title>Evolutionary transition to the ectomycorrhizal habit in the genomes of a hyperdiverse lineage of mushroom-forming fungi.</title>
        <authorList>
            <person name="Looney B."/>
            <person name="Miyauchi S."/>
            <person name="Morin E."/>
            <person name="Drula E."/>
            <person name="Courty P.E."/>
            <person name="Kohler A."/>
            <person name="Kuo A."/>
            <person name="LaButti K."/>
            <person name="Pangilinan J."/>
            <person name="Lipzen A."/>
            <person name="Riley R."/>
            <person name="Andreopoulos W."/>
            <person name="He G."/>
            <person name="Johnson J."/>
            <person name="Nolan M."/>
            <person name="Tritt A."/>
            <person name="Barry K.W."/>
            <person name="Grigoriev I.V."/>
            <person name="Nagy L.G."/>
            <person name="Hibbett D."/>
            <person name="Henrissat B."/>
            <person name="Matheny P.B."/>
            <person name="Labbe J."/>
            <person name="Martin F.M."/>
        </authorList>
    </citation>
    <scope>NUCLEOTIDE SEQUENCE</scope>
    <source>
        <strain evidence="1">FP105234-sp</strain>
    </source>
</reference>
<evidence type="ECO:0000313" key="2">
    <source>
        <dbReference type="Proteomes" id="UP000814033"/>
    </source>
</evidence>
<comment type="caution">
    <text evidence="1">The sequence shown here is derived from an EMBL/GenBank/DDBJ whole genome shotgun (WGS) entry which is preliminary data.</text>
</comment>
<organism evidence="1 2">
    <name type="scientific">Auriscalpium vulgare</name>
    <dbReference type="NCBI Taxonomy" id="40419"/>
    <lineage>
        <taxon>Eukaryota</taxon>
        <taxon>Fungi</taxon>
        <taxon>Dikarya</taxon>
        <taxon>Basidiomycota</taxon>
        <taxon>Agaricomycotina</taxon>
        <taxon>Agaricomycetes</taxon>
        <taxon>Russulales</taxon>
        <taxon>Auriscalpiaceae</taxon>
        <taxon>Auriscalpium</taxon>
    </lineage>
</organism>
<gene>
    <name evidence="1" type="ORF">FA95DRAFT_1559963</name>
</gene>
<evidence type="ECO:0000313" key="1">
    <source>
        <dbReference type="EMBL" id="KAI0046581.1"/>
    </source>
</evidence>
<protein>
    <submittedName>
        <fullName evidence="1">NAD(P)-binding protein</fullName>
    </submittedName>
</protein>
<keyword evidence="2" id="KW-1185">Reference proteome</keyword>
<name>A0ACB8RS62_9AGAM</name>
<reference evidence="1" key="1">
    <citation type="submission" date="2021-02" db="EMBL/GenBank/DDBJ databases">
        <authorList>
            <consortium name="DOE Joint Genome Institute"/>
            <person name="Ahrendt S."/>
            <person name="Looney B.P."/>
            <person name="Miyauchi S."/>
            <person name="Morin E."/>
            <person name="Drula E."/>
            <person name="Courty P.E."/>
            <person name="Chicoki N."/>
            <person name="Fauchery L."/>
            <person name="Kohler A."/>
            <person name="Kuo A."/>
            <person name="Labutti K."/>
            <person name="Pangilinan J."/>
            <person name="Lipzen A."/>
            <person name="Riley R."/>
            <person name="Andreopoulos W."/>
            <person name="He G."/>
            <person name="Johnson J."/>
            <person name="Barry K.W."/>
            <person name="Grigoriev I.V."/>
            <person name="Nagy L."/>
            <person name="Hibbett D."/>
            <person name="Henrissat B."/>
            <person name="Matheny P.B."/>
            <person name="Labbe J."/>
            <person name="Martin F."/>
        </authorList>
    </citation>
    <scope>NUCLEOTIDE SEQUENCE</scope>
    <source>
        <strain evidence="1">FP105234-sp</strain>
    </source>
</reference>
<dbReference type="Proteomes" id="UP000814033">
    <property type="component" value="Unassembled WGS sequence"/>
</dbReference>
<dbReference type="EMBL" id="MU275922">
    <property type="protein sequence ID" value="KAI0046581.1"/>
    <property type="molecule type" value="Genomic_DNA"/>
</dbReference>
<proteinExistence type="predicted"/>
<accession>A0ACB8RS62</accession>
<sequence length="324" mass="34438">MSTWTLETTAEDAATALRDQIRGKNVIVTGVSLKGLGAETVRVLAPYAKTIILAGRSQAKIDETIAEVKKETPSANLKSVILDLASLDSVRKAAADVNALGLPIHVIINNAASPQPPTLTKTVDGFETQIGANHLGHFLFNALIFPAVLQAAKEDKGFAPRVVSVSSGAHAFSGEINFDDPWSQRTETYNKTAAYAASKTANILYTRRLAKLFKAHGVLAFSLSPGLVRSTTMGGAASDAELQSFGLLDAQGQPTVPELWKTLGTGTSTQVIAAFDPVLKDKSGTYLVDGKDADEQLAPFAKDAEKEEKLWQLSEQAVGQKFSA</sequence>